<gene>
    <name evidence="2" type="ORF">ABV298_22290</name>
</gene>
<dbReference type="GO" id="GO:0051920">
    <property type="term" value="F:peroxiredoxin activity"/>
    <property type="evidence" value="ECO:0007669"/>
    <property type="project" value="InterPro"/>
</dbReference>
<evidence type="ECO:0000313" key="2">
    <source>
        <dbReference type="EMBL" id="XCH23042.1"/>
    </source>
</evidence>
<dbReference type="InterPro" id="IPR004675">
    <property type="entry name" value="AhpD_core"/>
</dbReference>
<proteinExistence type="predicted"/>
<evidence type="ECO:0000259" key="1">
    <source>
        <dbReference type="Pfam" id="PF02627"/>
    </source>
</evidence>
<dbReference type="InterPro" id="IPR029032">
    <property type="entry name" value="AhpD-like"/>
</dbReference>
<sequence>MKKIVKRLDVWKEEPLYWTHMSAIEKRVYASSVPRSLIELIKIRASQINKCVFCIDYHTNEALQLGESPRRIFVLSAWKESPLFTEVEKSALQLTEEITHISVDGVADETYERIKTHFSAGEIADLIICICHINFMNRIGISTQTVAI</sequence>
<organism evidence="2">
    <name type="scientific">Dyadobacter sp. 676</name>
    <dbReference type="NCBI Taxonomy" id="3088362"/>
    <lineage>
        <taxon>Bacteria</taxon>
        <taxon>Pseudomonadati</taxon>
        <taxon>Bacteroidota</taxon>
        <taxon>Cytophagia</taxon>
        <taxon>Cytophagales</taxon>
        <taxon>Spirosomataceae</taxon>
        <taxon>Dyadobacter</taxon>
    </lineage>
</organism>
<dbReference type="PANTHER" id="PTHR34846:SF10">
    <property type="entry name" value="CYTOPLASMIC PROTEIN"/>
    <property type="match status" value="1"/>
</dbReference>
<dbReference type="Gene3D" id="1.20.1290.10">
    <property type="entry name" value="AhpD-like"/>
    <property type="match status" value="1"/>
</dbReference>
<dbReference type="PANTHER" id="PTHR34846">
    <property type="entry name" value="4-CARBOXYMUCONOLACTONE DECARBOXYLASE FAMILY PROTEIN (AFU_ORTHOLOGUE AFUA_6G11590)"/>
    <property type="match status" value="1"/>
</dbReference>
<dbReference type="AlphaFoldDB" id="A0AAU8FGN5"/>
<dbReference type="RefSeq" id="WP_353718368.1">
    <property type="nucleotide sequence ID" value="NZ_CP159289.1"/>
</dbReference>
<protein>
    <submittedName>
        <fullName evidence="2">Carboxymuconolactone decarboxylase family protein</fullName>
    </submittedName>
</protein>
<dbReference type="EMBL" id="CP159289">
    <property type="protein sequence ID" value="XCH23042.1"/>
    <property type="molecule type" value="Genomic_DNA"/>
</dbReference>
<reference evidence="2" key="1">
    <citation type="submission" date="2024-06" db="EMBL/GenBank/DDBJ databases">
        <title>Sequencing and assembly of the genome of Dyadobacter sp. strain 676, a symbiont of Cyamopsis tetragonoloba.</title>
        <authorList>
            <person name="Guro P."/>
            <person name="Sazanova A."/>
            <person name="Kuznetsova I."/>
            <person name="Belimov A."/>
            <person name="Safronova V."/>
        </authorList>
    </citation>
    <scope>NUCLEOTIDE SEQUENCE</scope>
    <source>
        <strain evidence="2">676</strain>
    </source>
</reference>
<dbReference type="InterPro" id="IPR003779">
    <property type="entry name" value="CMD-like"/>
</dbReference>
<accession>A0AAU8FGN5</accession>
<name>A0AAU8FGN5_9BACT</name>
<dbReference type="Pfam" id="PF02627">
    <property type="entry name" value="CMD"/>
    <property type="match status" value="1"/>
</dbReference>
<dbReference type="NCBIfam" id="TIGR00778">
    <property type="entry name" value="ahpD_dom"/>
    <property type="match status" value="1"/>
</dbReference>
<dbReference type="SUPFAM" id="SSF69118">
    <property type="entry name" value="AhpD-like"/>
    <property type="match status" value="1"/>
</dbReference>
<feature type="domain" description="Carboxymuconolactone decarboxylase-like" evidence="1">
    <location>
        <begin position="25"/>
        <end position="97"/>
    </location>
</feature>